<keyword evidence="2" id="KW-0732">Signal</keyword>
<dbReference type="InterPro" id="IPR002372">
    <property type="entry name" value="PQQ_rpt_dom"/>
</dbReference>
<feature type="signal peptide" evidence="2">
    <location>
        <begin position="1"/>
        <end position="24"/>
    </location>
</feature>
<comment type="caution">
    <text evidence="4">The sequence shown here is derived from an EMBL/GenBank/DDBJ whole genome shotgun (WGS) entry which is preliminary data.</text>
</comment>
<dbReference type="SMART" id="SM00564">
    <property type="entry name" value="PQQ"/>
    <property type="match status" value="6"/>
</dbReference>
<evidence type="ECO:0000256" key="1">
    <source>
        <dbReference type="SAM" id="MobiDB-lite"/>
    </source>
</evidence>
<gene>
    <name evidence="4" type="ORF">K7C98_18735</name>
</gene>
<dbReference type="EMBL" id="JAIRAU010000025">
    <property type="protein sequence ID" value="MBZ5711285.1"/>
    <property type="molecule type" value="Genomic_DNA"/>
</dbReference>
<dbReference type="Gene3D" id="2.130.10.10">
    <property type="entry name" value="YVTN repeat-like/Quinoprotein amine dehydrogenase"/>
    <property type="match status" value="3"/>
</dbReference>
<evidence type="ECO:0000259" key="3">
    <source>
        <dbReference type="Pfam" id="PF13360"/>
    </source>
</evidence>
<accession>A0ABS7TST3</accession>
<dbReference type="RefSeq" id="WP_224193050.1">
    <property type="nucleotide sequence ID" value="NZ_JAIRAU010000025.1"/>
</dbReference>
<dbReference type="PANTHER" id="PTHR34512">
    <property type="entry name" value="CELL SURFACE PROTEIN"/>
    <property type="match status" value="1"/>
</dbReference>
<reference evidence="4" key="1">
    <citation type="submission" date="2021-08" db="EMBL/GenBank/DDBJ databases">
        <authorList>
            <person name="Stevens D.C."/>
        </authorList>
    </citation>
    <scope>NUCLEOTIDE SEQUENCE</scope>
    <source>
        <strain evidence="4">DSM 53165</strain>
    </source>
</reference>
<organism evidence="4 5">
    <name type="scientific">Nannocystis pusilla</name>
    <dbReference type="NCBI Taxonomy" id="889268"/>
    <lineage>
        <taxon>Bacteria</taxon>
        <taxon>Pseudomonadati</taxon>
        <taxon>Myxococcota</taxon>
        <taxon>Polyangia</taxon>
        <taxon>Nannocystales</taxon>
        <taxon>Nannocystaceae</taxon>
        <taxon>Nannocystis</taxon>
    </lineage>
</organism>
<dbReference type="Pfam" id="PF13360">
    <property type="entry name" value="PQQ_2"/>
    <property type="match status" value="3"/>
</dbReference>
<feature type="compositionally biased region" description="Low complexity" evidence="1">
    <location>
        <begin position="303"/>
        <end position="321"/>
    </location>
</feature>
<evidence type="ECO:0000313" key="5">
    <source>
        <dbReference type="Proteomes" id="UP001139031"/>
    </source>
</evidence>
<feature type="domain" description="Pyrrolo-quinoline quinone repeat" evidence="3">
    <location>
        <begin position="115"/>
        <end position="210"/>
    </location>
</feature>
<proteinExistence type="predicted"/>
<feature type="domain" description="Pyrrolo-quinoline quinone repeat" evidence="3">
    <location>
        <begin position="73"/>
        <end position="111"/>
    </location>
</feature>
<dbReference type="PROSITE" id="PS51257">
    <property type="entry name" value="PROKAR_LIPOPROTEIN"/>
    <property type="match status" value="1"/>
</dbReference>
<dbReference type="InterPro" id="IPR011047">
    <property type="entry name" value="Quinoprotein_ADH-like_sf"/>
</dbReference>
<protein>
    <submittedName>
        <fullName evidence="4">PQQ-binding-like beta-propeller repeat protein</fullName>
    </submittedName>
</protein>
<feature type="domain" description="Pyrrolo-quinoline quinone repeat" evidence="3">
    <location>
        <begin position="380"/>
        <end position="467"/>
    </location>
</feature>
<evidence type="ECO:0000313" key="4">
    <source>
        <dbReference type="EMBL" id="MBZ5711285.1"/>
    </source>
</evidence>
<dbReference type="Proteomes" id="UP001139031">
    <property type="component" value="Unassembled WGS sequence"/>
</dbReference>
<feature type="region of interest" description="Disordered" evidence="1">
    <location>
        <begin position="246"/>
        <end position="321"/>
    </location>
</feature>
<dbReference type="SUPFAM" id="SSF50998">
    <property type="entry name" value="Quinoprotein alcohol dehydrogenase-like"/>
    <property type="match status" value="1"/>
</dbReference>
<name>A0ABS7TST3_9BACT</name>
<evidence type="ECO:0000256" key="2">
    <source>
        <dbReference type="SAM" id="SignalP"/>
    </source>
</evidence>
<dbReference type="InterPro" id="IPR018391">
    <property type="entry name" value="PQQ_b-propeller_rpt"/>
</dbReference>
<keyword evidence="5" id="KW-1185">Reference proteome</keyword>
<dbReference type="InterPro" id="IPR015943">
    <property type="entry name" value="WD40/YVTN_repeat-like_dom_sf"/>
</dbReference>
<sequence length="525" mass="54328">MSRPVLACCLWGHVTLAMSLGACAGEARTVMPHPELSPGARANLELARVQQIALHDYGVLNPDEFAGVAPDPGRRLIYVGTRGGSLLALSMETGEVAWEQQFPGAISSVPKLSPDGELMLLGTDNGDLLAIELETRKTRWSYATLGTVRNEPLIRGGTVFVVNSRDQVFALELKTGAWRWQYEQPYPTEFTVHGHAGLSYLEGEGVVAQTIEPAADASRIAAEVMPGEEGEGGETGDGDIEPAEAVEREPAPSGSAAASEPAKSGSAAGSEPAKSSSAAASEPAKSGSAGAPVEPVNSGEGGAAPASGAAEAGPSTPPAGTIFTGFSNGKVAAIGAQSGEPLWLANAAPPAGGDFVDSDGTPLILLDRGELVVTGQSTGVYGLALADGLERWYRPLRGAGTVVAGPRGLMIVASALEGVFALEHGGRVRWRQQLNPGFVQTPLVVGDIAFVAHSDDGLLAYDVETGEYLANLNTGSGISGPPVYDGELRRFYTMSNRGMLVVFRTVEDDGRGFVRGAAESVPSVR</sequence>
<feature type="chain" id="PRO_5046977560" evidence="2">
    <location>
        <begin position="25"/>
        <end position="525"/>
    </location>
</feature>
<feature type="compositionally biased region" description="Low complexity" evidence="1">
    <location>
        <begin position="251"/>
        <end position="292"/>
    </location>
</feature>
<dbReference type="PANTHER" id="PTHR34512:SF30">
    <property type="entry name" value="OUTER MEMBRANE PROTEIN ASSEMBLY FACTOR BAMB"/>
    <property type="match status" value="1"/>
</dbReference>